<keyword evidence="7" id="KW-0408">Iron</keyword>
<sequence>MGLKKDIIKIGEDIGFNLVRFYKPEIIKDEYFERWIKEGYYGDMEYLKMTMDKRLNPFLVFSNLKTIISCAAAYNYIKYEENGRRIAAFALFEDYHKVLKRMLKEYLKRIKSLIPEAEGKVFVDTGPVFEKEIAVRCGIGFRGKNTLVINRDFGSFFVLGEIFINIDIEPDGPVSDDCGECDLCIKACPKGAIFEPYKLDPRKCISYITIEKKIKDFNLEETNGYIYGCDECQVVCPYNSERRVKLNIFSKVLNNLLQNHR</sequence>
<comment type="caution">
    <text evidence="10">The sequence shown here is derived from an EMBL/GenBank/DDBJ whole genome shotgun (WGS) entry which is preliminary data.</text>
</comment>
<dbReference type="InterPro" id="IPR017896">
    <property type="entry name" value="4Fe4S_Fe-S-bd"/>
</dbReference>
<dbReference type="SUPFAM" id="SSF54862">
    <property type="entry name" value="4Fe-4S ferredoxins"/>
    <property type="match status" value="1"/>
</dbReference>
<keyword evidence="3" id="KW-0819">tRNA processing</keyword>
<dbReference type="Pfam" id="PF13484">
    <property type="entry name" value="Fer4_16"/>
    <property type="match status" value="1"/>
</dbReference>
<keyword evidence="5" id="KW-0671">Queuosine biosynthesis</keyword>
<dbReference type="GO" id="GO:0051539">
    <property type="term" value="F:4 iron, 4 sulfur cluster binding"/>
    <property type="evidence" value="ECO:0007669"/>
    <property type="project" value="UniProtKB-KW"/>
</dbReference>
<evidence type="ECO:0000256" key="5">
    <source>
        <dbReference type="ARBA" id="ARBA00022785"/>
    </source>
</evidence>
<dbReference type="Gene3D" id="3.30.70.20">
    <property type="match status" value="1"/>
</dbReference>
<keyword evidence="1" id="KW-0004">4Fe-4S</keyword>
<dbReference type="PANTHER" id="PTHR30002">
    <property type="entry name" value="EPOXYQUEUOSINE REDUCTASE"/>
    <property type="match status" value="1"/>
</dbReference>
<reference evidence="10" key="1">
    <citation type="journal article" date="2020" name="mSystems">
        <title>Genome- and Community-Level Interaction Insights into Carbon Utilization and Element Cycling Functions of Hydrothermarchaeota in Hydrothermal Sediment.</title>
        <authorList>
            <person name="Zhou Z."/>
            <person name="Liu Y."/>
            <person name="Xu W."/>
            <person name="Pan J."/>
            <person name="Luo Z.H."/>
            <person name="Li M."/>
        </authorList>
    </citation>
    <scope>NUCLEOTIDE SEQUENCE [LARGE SCALE GENOMIC DNA]</scope>
    <source>
        <strain evidence="10">SpSt-780</strain>
    </source>
</reference>
<dbReference type="InterPro" id="IPR017900">
    <property type="entry name" value="4Fe4S_Fe_S_CS"/>
</dbReference>
<dbReference type="EC" id="1.17.99.6" evidence="10"/>
<evidence type="ECO:0000256" key="1">
    <source>
        <dbReference type="ARBA" id="ARBA00022485"/>
    </source>
</evidence>
<dbReference type="InterPro" id="IPR013542">
    <property type="entry name" value="QueG_DUF1730"/>
</dbReference>
<keyword evidence="8" id="KW-0411">Iron-sulfur</keyword>
<keyword evidence="4" id="KW-0479">Metal-binding</keyword>
<proteinExistence type="predicted"/>
<dbReference type="PROSITE" id="PS00198">
    <property type="entry name" value="4FE4S_FER_1"/>
    <property type="match status" value="1"/>
</dbReference>
<dbReference type="GO" id="GO:0052693">
    <property type="term" value="F:epoxyqueuosine reductase activity"/>
    <property type="evidence" value="ECO:0007669"/>
    <property type="project" value="UniProtKB-EC"/>
</dbReference>
<evidence type="ECO:0000256" key="7">
    <source>
        <dbReference type="ARBA" id="ARBA00023004"/>
    </source>
</evidence>
<gene>
    <name evidence="10" type="primary">queG</name>
    <name evidence="10" type="ORF">ENV67_03230</name>
</gene>
<feature type="domain" description="4Fe-4S ferredoxin-type" evidence="9">
    <location>
        <begin position="166"/>
        <end position="198"/>
    </location>
</feature>
<dbReference type="GO" id="GO:0046872">
    <property type="term" value="F:metal ion binding"/>
    <property type="evidence" value="ECO:0007669"/>
    <property type="project" value="UniProtKB-KW"/>
</dbReference>
<keyword evidence="2" id="KW-0963">Cytoplasm</keyword>
<evidence type="ECO:0000259" key="9">
    <source>
        <dbReference type="PROSITE" id="PS51379"/>
    </source>
</evidence>
<dbReference type="AlphaFoldDB" id="A0A7C4U6X2"/>
<evidence type="ECO:0000313" key="10">
    <source>
        <dbReference type="EMBL" id="HGW91537.1"/>
    </source>
</evidence>
<evidence type="ECO:0000256" key="2">
    <source>
        <dbReference type="ARBA" id="ARBA00022490"/>
    </source>
</evidence>
<evidence type="ECO:0000256" key="3">
    <source>
        <dbReference type="ARBA" id="ARBA00022694"/>
    </source>
</evidence>
<dbReference type="Pfam" id="PF08331">
    <property type="entry name" value="QueG_DUF1730"/>
    <property type="match status" value="1"/>
</dbReference>
<accession>A0A7C4U6X2</accession>
<dbReference type="NCBIfam" id="TIGR00276">
    <property type="entry name" value="tRNA epoxyqueuosine(34) reductase QueG"/>
    <property type="match status" value="1"/>
</dbReference>
<keyword evidence="6 10" id="KW-0560">Oxidoreductase</keyword>
<dbReference type="InterPro" id="IPR004453">
    <property type="entry name" value="QueG"/>
</dbReference>
<dbReference type="GO" id="GO:0008616">
    <property type="term" value="P:tRNA queuosine(34) biosynthetic process"/>
    <property type="evidence" value="ECO:0007669"/>
    <property type="project" value="UniProtKB-KW"/>
</dbReference>
<dbReference type="PROSITE" id="PS51379">
    <property type="entry name" value="4FE4S_FER_2"/>
    <property type="match status" value="1"/>
</dbReference>
<dbReference type="EMBL" id="DTHG01000037">
    <property type="protein sequence ID" value="HGW91537.1"/>
    <property type="molecule type" value="Genomic_DNA"/>
</dbReference>
<protein>
    <submittedName>
        <fullName evidence="10">tRNA epoxyqueuosine(34) reductase QueG</fullName>
        <ecNumber evidence="10">1.17.99.6</ecNumber>
    </submittedName>
</protein>
<organism evidence="10">
    <name type="scientific">candidate division WOR-3 bacterium</name>
    <dbReference type="NCBI Taxonomy" id="2052148"/>
    <lineage>
        <taxon>Bacteria</taxon>
        <taxon>Bacteria division WOR-3</taxon>
    </lineage>
</organism>
<evidence type="ECO:0000256" key="4">
    <source>
        <dbReference type="ARBA" id="ARBA00022723"/>
    </source>
</evidence>
<evidence type="ECO:0000256" key="6">
    <source>
        <dbReference type="ARBA" id="ARBA00023002"/>
    </source>
</evidence>
<name>A0A7C4U6X2_UNCW3</name>
<evidence type="ECO:0000256" key="8">
    <source>
        <dbReference type="ARBA" id="ARBA00023014"/>
    </source>
</evidence>
<dbReference type="PANTHER" id="PTHR30002:SF4">
    <property type="entry name" value="EPOXYQUEUOSINE REDUCTASE"/>
    <property type="match status" value="1"/>
</dbReference>